<dbReference type="EMBL" id="MTSM01000032">
    <property type="protein sequence ID" value="OPX54223.1"/>
    <property type="molecule type" value="Genomic_DNA"/>
</dbReference>
<protein>
    <recommendedName>
        <fullName evidence="8">Methyl-accepting transducer domain-containing protein</fullName>
    </recommendedName>
</protein>
<comment type="subcellular location">
    <subcellularLocation>
        <location evidence="1">Membrane</location>
    </subcellularLocation>
</comment>
<keyword evidence="7" id="KW-0812">Transmembrane</keyword>
<evidence type="ECO:0000313" key="10">
    <source>
        <dbReference type="Proteomes" id="UP000191418"/>
    </source>
</evidence>
<accession>A0A1T4SHP5</accession>
<comment type="caution">
    <text evidence="9">The sequence shown here is derived from an EMBL/GenBank/DDBJ whole genome shotgun (WGS) entry which is preliminary data.</text>
</comment>
<dbReference type="STRING" id="64969.SAMN02745127_03083"/>
<comment type="similarity">
    <text evidence="3">Belongs to the methyl-accepting chemotaxis (MCP) protein family.</text>
</comment>
<dbReference type="PANTHER" id="PTHR32089:SF120">
    <property type="entry name" value="METHYL-ACCEPTING CHEMOTAXIS PROTEIN TLPQ"/>
    <property type="match status" value="1"/>
</dbReference>
<evidence type="ECO:0000256" key="5">
    <source>
        <dbReference type="SAM" id="Coils"/>
    </source>
</evidence>
<dbReference type="InterPro" id="IPR004089">
    <property type="entry name" value="MCPsignal_dom"/>
</dbReference>
<keyword evidence="10" id="KW-1185">Reference proteome</keyword>
<proteinExistence type="inferred from homology"/>
<dbReference type="AlphaFoldDB" id="A0A1T4SHP5"/>
<evidence type="ECO:0000256" key="3">
    <source>
        <dbReference type="ARBA" id="ARBA00029447"/>
    </source>
</evidence>
<evidence type="ECO:0000259" key="8">
    <source>
        <dbReference type="PROSITE" id="PS50111"/>
    </source>
</evidence>
<dbReference type="OrthoDB" id="369661at2"/>
<evidence type="ECO:0000256" key="2">
    <source>
        <dbReference type="ARBA" id="ARBA00023224"/>
    </source>
</evidence>
<evidence type="ECO:0000256" key="7">
    <source>
        <dbReference type="SAM" id="Phobius"/>
    </source>
</evidence>
<dbReference type="Gene3D" id="1.10.287.950">
    <property type="entry name" value="Methyl-accepting chemotaxis protein"/>
    <property type="match status" value="1"/>
</dbReference>
<dbReference type="GO" id="GO:0006935">
    <property type="term" value="P:chemotaxis"/>
    <property type="evidence" value="ECO:0007669"/>
    <property type="project" value="UniProtKB-ARBA"/>
</dbReference>
<reference evidence="9 10" key="1">
    <citation type="submission" date="2017-01" db="EMBL/GenBank/DDBJ databases">
        <title>Genome Sequencing of a Marine Spirillum, Oceanospirillum multiglobuliferum ATCC 33336, from Japan.</title>
        <authorList>
            <person name="Carney J.G."/>
            <person name="Trachtenberg A.M."/>
            <person name="Rheaume B.A."/>
            <person name="Linnane J.D."/>
            <person name="Pitts N.L."/>
            <person name="Mykles D.L."/>
            <person name="Maclea K.S."/>
        </authorList>
    </citation>
    <scope>NUCLEOTIDE SEQUENCE [LARGE SCALE GENOMIC DNA]</scope>
    <source>
        <strain evidence="9 10">ATCC 33336</strain>
    </source>
</reference>
<dbReference type="RefSeq" id="WP_078746589.1">
    <property type="nucleotide sequence ID" value="NZ_FUXG01000033.1"/>
</dbReference>
<dbReference type="Proteomes" id="UP000191418">
    <property type="component" value="Unassembled WGS sequence"/>
</dbReference>
<evidence type="ECO:0000256" key="6">
    <source>
        <dbReference type="SAM" id="MobiDB-lite"/>
    </source>
</evidence>
<dbReference type="SUPFAM" id="SSF58104">
    <property type="entry name" value="Methyl-accepting chemotaxis protein (MCP) signaling domain"/>
    <property type="match status" value="1"/>
</dbReference>
<evidence type="ECO:0000256" key="1">
    <source>
        <dbReference type="ARBA" id="ARBA00004370"/>
    </source>
</evidence>
<keyword evidence="2 4" id="KW-0807">Transducer</keyword>
<dbReference type="PANTHER" id="PTHR32089">
    <property type="entry name" value="METHYL-ACCEPTING CHEMOTAXIS PROTEIN MCPB"/>
    <property type="match status" value="1"/>
</dbReference>
<dbReference type="Pfam" id="PF00015">
    <property type="entry name" value="MCPsignal"/>
    <property type="match status" value="1"/>
</dbReference>
<gene>
    <name evidence="9" type="ORF">BTE48_15260</name>
</gene>
<feature type="coiled-coil region" evidence="5">
    <location>
        <begin position="275"/>
        <end position="302"/>
    </location>
</feature>
<name>A0A1T4SHP5_9GAMM</name>
<feature type="transmembrane region" description="Helical" evidence="7">
    <location>
        <begin position="16"/>
        <end position="34"/>
    </location>
</feature>
<sequence length="399" mass="44340">MSQVGRKNIRNQRRERVLLGLFLAISVWFTGLYFDLNSNLVFFVAIALSVLPTVLLASLPTDFVDNANVAPDLAKDTANTFNEFSLSLSTEFKESRAEIDQVKGLLDQAIHQLIENFTEVHAKTQEQQSLTNQITQQLAGGENVDSIFANFISDTTETFEVFMDNAVQASKFAMGLVDIMDEMAGKIGGIVKLLDEIDEIADQTNLLALNAAIEAARAGDAGRGFAVVADEVRSLSKKTTHFSDQIRGLMTALHGSFSNADNSIQKISSVDMGFASSSKKRIEQVMEQLEQINHNSAQALEQQRYLAAEVEENINRATTGLQFQDMTSQLLEHTRTRLDMIHDMMEELAHLTKADSAKTSDEILSHIRERLHETREKINSMKHSPVSHNDMGSGDIELF</sequence>
<evidence type="ECO:0000313" key="9">
    <source>
        <dbReference type="EMBL" id="OPX54223.1"/>
    </source>
</evidence>
<dbReference type="SMART" id="SM00283">
    <property type="entry name" value="MA"/>
    <property type="match status" value="1"/>
</dbReference>
<feature type="transmembrane region" description="Helical" evidence="7">
    <location>
        <begin position="40"/>
        <end position="59"/>
    </location>
</feature>
<evidence type="ECO:0000256" key="4">
    <source>
        <dbReference type="PROSITE-ProRule" id="PRU00284"/>
    </source>
</evidence>
<feature type="domain" description="Methyl-accepting transducer" evidence="8">
    <location>
        <begin position="177"/>
        <end position="318"/>
    </location>
</feature>
<dbReference type="PROSITE" id="PS50111">
    <property type="entry name" value="CHEMOTAXIS_TRANSDUC_2"/>
    <property type="match status" value="1"/>
</dbReference>
<organism evidence="9 10">
    <name type="scientific">Oceanospirillum multiglobuliferum</name>
    <dbReference type="NCBI Taxonomy" id="64969"/>
    <lineage>
        <taxon>Bacteria</taxon>
        <taxon>Pseudomonadati</taxon>
        <taxon>Pseudomonadota</taxon>
        <taxon>Gammaproteobacteria</taxon>
        <taxon>Oceanospirillales</taxon>
        <taxon>Oceanospirillaceae</taxon>
        <taxon>Oceanospirillum</taxon>
    </lineage>
</organism>
<dbReference type="GO" id="GO:0016020">
    <property type="term" value="C:membrane"/>
    <property type="evidence" value="ECO:0007669"/>
    <property type="project" value="UniProtKB-SubCell"/>
</dbReference>
<keyword evidence="5" id="KW-0175">Coiled coil</keyword>
<feature type="region of interest" description="Disordered" evidence="6">
    <location>
        <begin position="375"/>
        <end position="399"/>
    </location>
</feature>
<dbReference type="GO" id="GO:0007165">
    <property type="term" value="P:signal transduction"/>
    <property type="evidence" value="ECO:0007669"/>
    <property type="project" value="UniProtKB-KW"/>
</dbReference>
<keyword evidence="7" id="KW-1133">Transmembrane helix</keyword>
<keyword evidence="7" id="KW-0472">Membrane</keyword>